<sequence length="535" mass="60708">MDFIMLIQWVALLAVCIYVRVISGSPYYVSEQKTNWGYSNCTLAIPNLNYTQSGIFAETEHETNLTMPEEGLWIGLFQAQLSFAYVGCNEMNSNGAVIVHNISECRWKSGCNTFAIRKADNKEIDCKCFDNAVVAKETKCTSICSITLTEGYKCGRQGHRYFSVYTVENDTICSDNCYKDAWKCLRCMPFIWMKCSYRQSRKIGIICSTNPFTDINGTVQAISETASNYSEAGEKCFAAGMFPATYGHINSSVITINTSYWTGIFRMNSLLRVNETFSTYKPKQHAYVTQDGTRLEVQFDDKGTLRRKSLCETPNFAGKATTATEGRSTSTSNILETTEDTRGRLRCLSERKTTMTNKESPMQYIDTKYTEPETRDIPKAYPNQGYSMTEELPISTKNNTPGKPQMKDYSVDVNKVANTENNPHDIHHIAHIHNSLSQEPEEYDHLNHSGTSDDITSHLINDYDCTTAAIGENQDDTYNHLNERPQQNQITENLYGVQNENETSDIYNHLNERPKQRQSTENVYGVQNKSETDEQ</sequence>
<evidence type="ECO:0000313" key="3">
    <source>
        <dbReference type="EMBL" id="WAR04542.1"/>
    </source>
</evidence>
<name>A0ABY7E6W7_MYAAR</name>
<evidence type="ECO:0000256" key="2">
    <source>
        <dbReference type="SAM" id="SignalP"/>
    </source>
</evidence>
<feature type="compositionally biased region" description="Polar residues" evidence="1">
    <location>
        <begin position="517"/>
        <end position="529"/>
    </location>
</feature>
<dbReference type="EMBL" id="CP111016">
    <property type="protein sequence ID" value="WAR04542.1"/>
    <property type="molecule type" value="Genomic_DNA"/>
</dbReference>
<evidence type="ECO:0000313" key="4">
    <source>
        <dbReference type="Proteomes" id="UP001164746"/>
    </source>
</evidence>
<accession>A0ABY7E6W7</accession>
<evidence type="ECO:0000256" key="1">
    <source>
        <dbReference type="SAM" id="MobiDB-lite"/>
    </source>
</evidence>
<proteinExistence type="predicted"/>
<feature type="region of interest" description="Disordered" evidence="1">
    <location>
        <begin position="512"/>
        <end position="535"/>
    </location>
</feature>
<keyword evidence="4" id="KW-1185">Reference proteome</keyword>
<organism evidence="3 4">
    <name type="scientific">Mya arenaria</name>
    <name type="common">Soft-shell clam</name>
    <dbReference type="NCBI Taxonomy" id="6604"/>
    <lineage>
        <taxon>Eukaryota</taxon>
        <taxon>Metazoa</taxon>
        <taxon>Spiralia</taxon>
        <taxon>Lophotrochozoa</taxon>
        <taxon>Mollusca</taxon>
        <taxon>Bivalvia</taxon>
        <taxon>Autobranchia</taxon>
        <taxon>Heteroconchia</taxon>
        <taxon>Euheterodonta</taxon>
        <taxon>Imparidentia</taxon>
        <taxon>Neoheterodontei</taxon>
        <taxon>Myida</taxon>
        <taxon>Myoidea</taxon>
        <taxon>Myidae</taxon>
        <taxon>Mya</taxon>
    </lineage>
</organism>
<gene>
    <name evidence="3" type="ORF">MAR_019911</name>
</gene>
<dbReference type="Proteomes" id="UP001164746">
    <property type="component" value="Chromosome 5"/>
</dbReference>
<protein>
    <submittedName>
        <fullName evidence="3">Uncharacterized protein</fullName>
    </submittedName>
</protein>
<keyword evidence="2" id="KW-0732">Signal</keyword>
<feature type="signal peptide" evidence="2">
    <location>
        <begin position="1"/>
        <end position="24"/>
    </location>
</feature>
<reference evidence="3" key="1">
    <citation type="submission" date="2022-11" db="EMBL/GenBank/DDBJ databases">
        <title>Centuries of genome instability and evolution in soft-shell clam transmissible cancer (bioRxiv).</title>
        <authorList>
            <person name="Hart S.F.M."/>
            <person name="Yonemitsu M.A."/>
            <person name="Giersch R.M."/>
            <person name="Beal B.F."/>
            <person name="Arriagada G."/>
            <person name="Davis B.W."/>
            <person name="Ostrander E.A."/>
            <person name="Goff S.P."/>
            <person name="Metzger M.J."/>
        </authorList>
    </citation>
    <scope>NUCLEOTIDE SEQUENCE</scope>
    <source>
        <strain evidence="3">MELC-2E11</strain>
        <tissue evidence="3">Siphon/mantle</tissue>
    </source>
</reference>
<feature type="chain" id="PRO_5046133338" evidence="2">
    <location>
        <begin position="25"/>
        <end position="535"/>
    </location>
</feature>